<proteinExistence type="predicted"/>
<sequence>MSASQAEPPKGGDRADRTTKMTTKRKSRPSPKPGTPNQPTLPHMVEHEDRDYTIIKVLILFFEYNDLGIAGETAKVEEAFDRLKYRVRTFEIPMVDSTTKLEERLNEFLEVKDESKANSTLHIIYYDGHGGFDETEDGVKQSLDFFSHNQPTEAHLLMKEMTEFWKTEPVLEGEKFHAHLKQRRSPFQPVAMVSWPDISPTILKANSDTLIILDCCNAGLAAATSQKPEALNDLLRKYPTERRKELIGACGWEIETGYHLAPALCTVLKNRLPTGGSDMSTFTLVRDMNNELVGKSKGSAPQAVHYILQSNPNSKMILSNLQED</sequence>
<feature type="compositionally biased region" description="Basic and acidic residues" evidence="1">
    <location>
        <begin position="10"/>
        <end position="19"/>
    </location>
</feature>
<evidence type="ECO:0000313" key="3">
    <source>
        <dbReference type="Proteomes" id="UP000800035"/>
    </source>
</evidence>
<name>A0A6A5TJW9_9PLEO</name>
<dbReference type="Proteomes" id="UP000800035">
    <property type="component" value="Unassembled WGS sequence"/>
</dbReference>
<organism evidence="2 3">
    <name type="scientific">Byssothecium circinans</name>
    <dbReference type="NCBI Taxonomy" id="147558"/>
    <lineage>
        <taxon>Eukaryota</taxon>
        <taxon>Fungi</taxon>
        <taxon>Dikarya</taxon>
        <taxon>Ascomycota</taxon>
        <taxon>Pezizomycotina</taxon>
        <taxon>Dothideomycetes</taxon>
        <taxon>Pleosporomycetidae</taxon>
        <taxon>Pleosporales</taxon>
        <taxon>Massarineae</taxon>
        <taxon>Massarinaceae</taxon>
        <taxon>Byssothecium</taxon>
    </lineage>
</organism>
<dbReference type="EMBL" id="ML977013">
    <property type="protein sequence ID" value="KAF1951962.1"/>
    <property type="molecule type" value="Genomic_DNA"/>
</dbReference>
<gene>
    <name evidence="2" type="ORF">CC80DRAFT_508321</name>
</gene>
<accession>A0A6A5TJW9</accession>
<evidence type="ECO:0000313" key="2">
    <source>
        <dbReference type="EMBL" id="KAF1951962.1"/>
    </source>
</evidence>
<evidence type="ECO:0008006" key="4">
    <source>
        <dbReference type="Google" id="ProtNLM"/>
    </source>
</evidence>
<dbReference type="AlphaFoldDB" id="A0A6A5TJW9"/>
<feature type="region of interest" description="Disordered" evidence="1">
    <location>
        <begin position="1"/>
        <end position="45"/>
    </location>
</feature>
<dbReference type="OrthoDB" id="4760831at2759"/>
<evidence type="ECO:0000256" key="1">
    <source>
        <dbReference type="SAM" id="MobiDB-lite"/>
    </source>
</evidence>
<reference evidence="2" key="1">
    <citation type="journal article" date="2020" name="Stud. Mycol.">
        <title>101 Dothideomycetes genomes: a test case for predicting lifestyles and emergence of pathogens.</title>
        <authorList>
            <person name="Haridas S."/>
            <person name="Albert R."/>
            <person name="Binder M."/>
            <person name="Bloem J."/>
            <person name="Labutti K."/>
            <person name="Salamov A."/>
            <person name="Andreopoulos B."/>
            <person name="Baker S."/>
            <person name="Barry K."/>
            <person name="Bills G."/>
            <person name="Bluhm B."/>
            <person name="Cannon C."/>
            <person name="Castanera R."/>
            <person name="Culley D."/>
            <person name="Daum C."/>
            <person name="Ezra D."/>
            <person name="Gonzalez J."/>
            <person name="Henrissat B."/>
            <person name="Kuo A."/>
            <person name="Liang C."/>
            <person name="Lipzen A."/>
            <person name="Lutzoni F."/>
            <person name="Magnuson J."/>
            <person name="Mondo S."/>
            <person name="Nolan M."/>
            <person name="Ohm R."/>
            <person name="Pangilinan J."/>
            <person name="Park H.-J."/>
            <person name="Ramirez L."/>
            <person name="Alfaro M."/>
            <person name="Sun H."/>
            <person name="Tritt A."/>
            <person name="Yoshinaga Y."/>
            <person name="Zwiers L.-H."/>
            <person name="Turgeon B."/>
            <person name="Goodwin S."/>
            <person name="Spatafora J."/>
            <person name="Crous P."/>
            <person name="Grigoriev I."/>
        </authorList>
    </citation>
    <scope>NUCLEOTIDE SEQUENCE</scope>
    <source>
        <strain evidence="2">CBS 675.92</strain>
    </source>
</reference>
<protein>
    <recommendedName>
        <fullName evidence="4">Peptidase C14</fullName>
    </recommendedName>
</protein>
<keyword evidence="3" id="KW-1185">Reference proteome</keyword>